<keyword evidence="7" id="KW-1185">Reference proteome</keyword>
<feature type="transmembrane region" description="Helical" evidence="5">
    <location>
        <begin position="232"/>
        <end position="252"/>
    </location>
</feature>
<evidence type="ECO:0000313" key="7">
    <source>
        <dbReference type="Proteomes" id="UP000001903"/>
    </source>
</evidence>
<dbReference type="STRING" id="543526.Htur_1032"/>
<name>D2RYM3_HALTV</name>
<dbReference type="PANTHER" id="PTHR43483">
    <property type="entry name" value="MEMBRANE TRANSPORTER PROTEIN HI_0806-RELATED"/>
    <property type="match status" value="1"/>
</dbReference>
<comment type="caution">
    <text evidence="5">Lacks conserved residue(s) required for the propagation of feature annotation.</text>
</comment>
<sequence>MELLGLDILLIGFFVGFGLLIGVLFGFFGMGGSFLVTPALLVVGYPAPVAVGSGLAFVFGTSVIGALRHRDHGQVSYALAAVMSLGLLFGIEIGTRIVFLLAGLGSADVVISAVYVGLLSAVGLFVLRDARTADSDVETGRVATGVLAIELPPMVSLSGGATVSVWVIFVVGSGIGVLSGCLGVGGGFLLLPVMVYGFGVPTAVAAGTSVLQILISGAFGTFVYAQSNAVEIPVVAALLVGSAFGARIGVSATRLVNEADLKGYFAGMLLAGGAATACKLASDVYGVEPLETGSVVLIFGTAVLVSGAIVRTSIAALRTNRQSGSPRTH</sequence>
<feature type="transmembrane region" description="Helical" evidence="5">
    <location>
        <begin position="264"/>
        <end position="282"/>
    </location>
</feature>
<feature type="transmembrane region" description="Helical" evidence="5">
    <location>
        <begin position="109"/>
        <end position="127"/>
    </location>
</feature>
<comment type="similarity">
    <text evidence="5">Belongs to the 4-toluene sulfonate uptake permease (TSUP) (TC 2.A.102) family.</text>
</comment>
<proteinExistence type="inferred from homology"/>
<gene>
    <name evidence="6" type="ordered locus">Htur_1032</name>
</gene>
<keyword evidence="3 5" id="KW-1133">Transmembrane helix</keyword>
<evidence type="ECO:0000256" key="3">
    <source>
        <dbReference type="ARBA" id="ARBA00022989"/>
    </source>
</evidence>
<feature type="transmembrane region" description="Helical" evidence="5">
    <location>
        <begin position="139"/>
        <end position="159"/>
    </location>
</feature>
<accession>D2RYM3</accession>
<dbReference type="RefSeq" id="WP_012942235.1">
    <property type="nucleotide sequence ID" value="NC_013743.1"/>
</dbReference>
<dbReference type="AlphaFoldDB" id="D2RYM3"/>
<dbReference type="Proteomes" id="UP000001903">
    <property type="component" value="Chromosome"/>
</dbReference>
<dbReference type="InterPro" id="IPR002781">
    <property type="entry name" value="TM_pro_TauE-like"/>
</dbReference>
<comment type="subcellular location">
    <subcellularLocation>
        <location evidence="5">Cell membrane</location>
        <topology evidence="5">Multi-pass membrane protein</topology>
    </subcellularLocation>
    <subcellularLocation>
        <location evidence="1">Membrane</location>
        <topology evidence="1">Multi-pass membrane protein</topology>
    </subcellularLocation>
</comment>
<dbReference type="KEGG" id="htu:Htur_1032"/>
<feature type="transmembrane region" description="Helical" evidence="5">
    <location>
        <begin position="294"/>
        <end position="317"/>
    </location>
</feature>
<dbReference type="EMBL" id="CP001860">
    <property type="protein sequence ID" value="ADB59924.1"/>
    <property type="molecule type" value="Genomic_DNA"/>
</dbReference>
<dbReference type="HOGENOM" id="CLU_045498_0_1_2"/>
<feature type="transmembrane region" description="Helical" evidence="5">
    <location>
        <begin position="165"/>
        <end position="191"/>
    </location>
</feature>
<evidence type="ECO:0000256" key="5">
    <source>
        <dbReference type="RuleBase" id="RU363041"/>
    </source>
</evidence>
<protein>
    <recommendedName>
        <fullName evidence="5">Probable membrane transporter protein</fullName>
    </recommendedName>
</protein>
<dbReference type="PANTHER" id="PTHR43483:SF3">
    <property type="entry name" value="MEMBRANE TRANSPORTER PROTEIN HI_0806-RELATED"/>
    <property type="match status" value="1"/>
</dbReference>
<feature type="transmembrane region" description="Helical" evidence="5">
    <location>
        <begin position="203"/>
        <end position="226"/>
    </location>
</feature>
<keyword evidence="5" id="KW-1003">Cell membrane</keyword>
<keyword evidence="4 5" id="KW-0472">Membrane</keyword>
<evidence type="ECO:0000256" key="4">
    <source>
        <dbReference type="ARBA" id="ARBA00023136"/>
    </source>
</evidence>
<dbReference type="GO" id="GO:0005886">
    <property type="term" value="C:plasma membrane"/>
    <property type="evidence" value="ECO:0007669"/>
    <property type="project" value="UniProtKB-SubCell"/>
</dbReference>
<dbReference type="Pfam" id="PF01925">
    <property type="entry name" value="TauE"/>
    <property type="match status" value="1"/>
</dbReference>
<evidence type="ECO:0000256" key="1">
    <source>
        <dbReference type="ARBA" id="ARBA00004141"/>
    </source>
</evidence>
<dbReference type="eggNOG" id="arCOG02050">
    <property type="taxonomic scope" value="Archaea"/>
</dbReference>
<evidence type="ECO:0000313" key="6">
    <source>
        <dbReference type="EMBL" id="ADB59924.1"/>
    </source>
</evidence>
<organism evidence="6 7">
    <name type="scientific">Haloterrigena turkmenica (strain ATCC 51198 / DSM 5511 / JCM 9101 / NCIMB 13204 / VKM B-1734 / 4k)</name>
    <name type="common">Halococcus turkmenicus</name>
    <dbReference type="NCBI Taxonomy" id="543526"/>
    <lineage>
        <taxon>Archaea</taxon>
        <taxon>Methanobacteriati</taxon>
        <taxon>Methanobacteriota</taxon>
        <taxon>Stenosarchaea group</taxon>
        <taxon>Halobacteria</taxon>
        <taxon>Halobacteriales</taxon>
        <taxon>Natrialbaceae</taxon>
        <taxon>Haloterrigena</taxon>
    </lineage>
</organism>
<feature type="transmembrane region" description="Helical" evidence="5">
    <location>
        <begin position="49"/>
        <end position="67"/>
    </location>
</feature>
<reference evidence="6 7" key="1">
    <citation type="journal article" date="2010" name="Stand. Genomic Sci.">
        <title>Complete genome sequence of Haloterrigena turkmenica type strain (4k).</title>
        <authorList>
            <person name="Saunders E."/>
            <person name="Tindall B.J."/>
            <person name="Fahnrich R."/>
            <person name="Lapidus A."/>
            <person name="Copeland A."/>
            <person name="Del Rio T.G."/>
            <person name="Lucas S."/>
            <person name="Chen F."/>
            <person name="Tice H."/>
            <person name="Cheng J.F."/>
            <person name="Han C."/>
            <person name="Detter J.C."/>
            <person name="Bruce D."/>
            <person name="Goodwin L."/>
            <person name="Chain P."/>
            <person name="Pitluck S."/>
            <person name="Pati A."/>
            <person name="Ivanova N."/>
            <person name="Mavromatis K."/>
            <person name="Chen A."/>
            <person name="Palaniappan K."/>
            <person name="Land M."/>
            <person name="Hauser L."/>
            <person name="Chang Y.J."/>
            <person name="Jeffries C.D."/>
            <person name="Brettin T."/>
            <person name="Rohde M."/>
            <person name="Goker M."/>
            <person name="Bristow J."/>
            <person name="Eisen J.A."/>
            <person name="Markowitz V."/>
            <person name="Hugenholtz P."/>
            <person name="Klenk H.P."/>
            <person name="Kyrpides N.C."/>
        </authorList>
    </citation>
    <scope>NUCLEOTIDE SEQUENCE [LARGE SCALE GENOMIC DNA]</scope>
    <source>
        <strain evidence="7">ATCC 51198 / DSM 5511 / JCM 9101 / NCIMB 13204 / VKM B-1734 / 4k</strain>
    </source>
</reference>
<feature type="transmembrane region" description="Helical" evidence="5">
    <location>
        <begin position="79"/>
        <end position="103"/>
    </location>
</feature>
<feature type="transmembrane region" description="Helical" evidence="5">
    <location>
        <begin position="7"/>
        <end position="29"/>
    </location>
</feature>
<dbReference type="GeneID" id="8741619"/>
<keyword evidence="2 5" id="KW-0812">Transmembrane</keyword>
<evidence type="ECO:0000256" key="2">
    <source>
        <dbReference type="ARBA" id="ARBA00022692"/>
    </source>
</evidence>